<feature type="repeat" description="PPR" evidence="2">
    <location>
        <begin position="502"/>
        <end position="532"/>
    </location>
</feature>
<dbReference type="FunFam" id="1.25.40.10:FF:000780">
    <property type="entry name" value="Pentatricopeptide repeat-containing protein isoform A"/>
    <property type="match status" value="1"/>
</dbReference>
<reference evidence="3 4" key="1">
    <citation type="submission" date="2024-01" db="EMBL/GenBank/DDBJ databases">
        <title>A telomere-to-telomere, gap-free genome of sweet tea (Lithocarpus litseifolius).</title>
        <authorList>
            <person name="Zhou J."/>
        </authorList>
    </citation>
    <scope>NUCLEOTIDE SEQUENCE [LARGE SCALE GENOMIC DNA]</scope>
    <source>
        <strain evidence="3">Zhou-2022a</strain>
        <tissue evidence="3">Leaf</tissue>
    </source>
</reference>
<dbReference type="Proteomes" id="UP001459277">
    <property type="component" value="Unassembled WGS sequence"/>
</dbReference>
<sequence>MRLFCFLSSPLFKTVPFSPFSTVVPNQTTPTRWKTFSHIFQQCSHQRAPSPGKQAHARMIVTGFQPTVFVTNCLMQMYVRCGSLEYADHVFDRMCQRDIVSWNTLIFGYVGCGKMGFAQSVFDSMPERDVVSWNSLISGYLQNDDYCEAVDVFVRMQKMGTVFDHTTLAVVLKACSLMEDIDLGIQIHGNAVQRGFNNDVVTGSALVDMYAKCKKLDDSIQVFHEMPEKNWVSWSAVIAGCVQNDQFIKGLELFKKMQMAGAIVSQSIYASVFRSCAGLSAFRLGMQLHGHALKANFGSDVIVGTATLDMYAKCDSMPDAQKVFNSLTNRSLQSYNAIIVGYTRSDQGFRALELFLLLHKSGLGFDEISLSGAFKACAVIKTHLEGLQLHGLAVKSSLRSNICVANAMLDMYGKCGSLFEACFVFDEMGRRDAVSWNAIIAAHEQNENREETLSLFLSMLQSRMEPDDFTYGSVLKACASQQALNCGMEIHNRIIKSGMGLDVFVASALVDMYCKFGMMEEAEKIHDRIEEPNMVSWNAIISGFSLQNQSESAQRFFSQMLERGVNPDNFTYATVIDTCANLATIGLGKQIHAQIIKLQLQSDVYITSTLVDMYSKCGVMQDSQLIFMKALRRDPVTWNAMICGYAYYGLGEEALTTFENMQLENVKPNHTTFVSVLRACGHIGHVEKGLQYFHSMLSDYGLDPHLDHYSCMVDILGRSGKVNEALKLIQEMPFQADDIIWRNLLSICMMHGNVEVAEKAANSLLQVDPQDSSAYILLSNIYAHAGMWGEVSEMRKIMKYNKLKKEPGCSWIEVKDEVHTFLVCDKAHPRCKDIYEKLGVLINEMKWDGYVPDIDFVLDEGIEELEEQEELRSCVCASDGRPAGVGLANGAGEEEVRQSLVSQVFKASKNYWNFEVNIEITVNEVNGDRFRLTGQVVAALITLPFVSVQHNNSPSLLHKTR</sequence>
<dbReference type="FunFam" id="1.25.40.10:FF:000670">
    <property type="entry name" value="Pentatricopeptide repeat-containing protein"/>
    <property type="match status" value="1"/>
</dbReference>
<feature type="repeat" description="PPR" evidence="2">
    <location>
        <begin position="98"/>
        <end position="128"/>
    </location>
</feature>
<dbReference type="Gene3D" id="1.25.40.10">
    <property type="entry name" value="Tetratricopeptide repeat domain"/>
    <property type="match status" value="7"/>
</dbReference>
<dbReference type="PANTHER" id="PTHR47926:SF406">
    <property type="entry name" value="REPEAT (PPR) SUPERFAMILY PROTEIN, PUTATIVE-RELATED"/>
    <property type="match status" value="1"/>
</dbReference>
<dbReference type="InterPro" id="IPR011990">
    <property type="entry name" value="TPR-like_helical_dom_sf"/>
</dbReference>
<dbReference type="InterPro" id="IPR002885">
    <property type="entry name" value="PPR_rpt"/>
</dbReference>
<gene>
    <name evidence="3" type="ORF">SO802_008001</name>
</gene>
<feature type="repeat" description="PPR" evidence="2">
    <location>
        <begin position="533"/>
        <end position="567"/>
    </location>
</feature>
<dbReference type="PROSITE" id="PS51375">
    <property type="entry name" value="PPR"/>
    <property type="match status" value="7"/>
</dbReference>
<name>A0AAW2DTL4_9ROSI</name>
<dbReference type="FunFam" id="1.25.40.10:FF:000366">
    <property type="entry name" value="Pentatricopeptide (PPR) repeat-containing protein"/>
    <property type="match status" value="1"/>
</dbReference>
<feature type="repeat" description="PPR" evidence="2">
    <location>
        <begin position="199"/>
        <end position="233"/>
    </location>
</feature>
<dbReference type="AlphaFoldDB" id="A0AAW2DTL4"/>
<feature type="repeat" description="PPR" evidence="2">
    <location>
        <begin position="432"/>
        <end position="466"/>
    </location>
</feature>
<dbReference type="InterPro" id="IPR046849">
    <property type="entry name" value="E2_motif"/>
</dbReference>
<dbReference type="NCBIfam" id="TIGR00756">
    <property type="entry name" value="PPR"/>
    <property type="match status" value="7"/>
</dbReference>
<accession>A0AAW2DTL4</accession>
<feature type="repeat" description="PPR" evidence="2">
    <location>
        <begin position="129"/>
        <end position="163"/>
    </location>
</feature>
<evidence type="ECO:0000256" key="1">
    <source>
        <dbReference type="ARBA" id="ARBA00022737"/>
    </source>
</evidence>
<dbReference type="InterPro" id="IPR046960">
    <property type="entry name" value="PPR_At4g14850-like_plant"/>
</dbReference>
<feature type="repeat" description="PPR" evidence="2">
    <location>
        <begin position="634"/>
        <end position="668"/>
    </location>
</feature>
<proteinExistence type="predicted"/>
<dbReference type="GO" id="GO:0009451">
    <property type="term" value="P:RNA modification"/>
    <property type="evidence" value="ECO:0007669"/>
    <property type="project" value="InterPro"/>
</dbReference>
<dbReference type="Pfam" id="PF01535">
    <property type="entry name" value="PPR"/>
    <property type="match status" value="7"/>
</dbReference>
<dbReference type="FunFam" id="1.25.40.10:FF:000669">
    <property type="entry name" value="Pentatricopeptide repeat-containing protein At4g33990"/>
    <property type="match status" value="1"/>
</dbReference>
<keyword evidence="4" id="KW-1185">Reference proteome</keyword>
<keyword evidence="1" id="KW-0677">Repeat</keyword>
<organism evidence="3 4">
    <name type="scientific">Lithocarpus litseifolius</name>
    <dbReference type="NCBI Taxonomy" id="425828"/>
    <lineage>
        <taxon>Eukaryota</taxon>
        <taxon>Viridiplantae</taxon>
        <taxon>Streptophyta</taxon>
        <taxon>Embryophyta</taxon>
        <taxon>Tracheophyta</taxon>
        <taxon>Spermatophyta</taxon>
        <taxon>Magnoliopsida</taxon>
        <taxon>eudicotyledons</taxon>
        <taxon>Gunneridae</taxon>
        <taxon>Pentapetalae</taxon>
        <taxon>rosids</taxon>
        <taxon>fabids</taxon>
        <taxon>Fagales</taxon>
        <taxon>Fagaceae</taxon>
        <taxon>Lithocarpus</taxon>
    </lineage>
</organism>
<dbReference type="Pfam" id="PF20431">
    <property type="entry name" value="E_motif"/>
    <property type="match status" value="1"/>
</dbReference>
<dbReference type="EMBL" id="JAZDWU010000002">
    <property type="protein sequence ID" value="KAL0012893.1"/>
    <property type="molecule type" value="Genomic_DNA"/>
</dbReference>
<dbReference type="SUPFAM" id="SSF48452">
    <property type="entry name" value="TPR-like"/>
    <property type="match status" value="1"/>
</dbReference>
<dbReference type="FunFam" id="1.25.40.10:FF:000196">
    <property type="entry name" value="Pentatricopeptide repeat-containing protein At4g14850"/>
    <property type="match status" value="1"/>
</dbReference>
<evidence type="ECO:0008006" key="5">
    <source>
        <dbReference type="Google" id="ProtNLM"/>
    </source>
</evidence>
<protein>
    <recommendedName>
        <fullName evidence="5">Chlororespiratory reduction 21</fullName>
    </recommendedName>
</protein>
<dbReference type="Pfam" id="PF13041">
    <property type="entry name" value="PPR_2"/>
    <property type="match status" value="4"/>
</dbReference>
<dbReference type="FunFam" id="1.25.40.10:FF:000343">
    <property type="entry name" value="Pentatricopeptide repeat-containing protein At3g58590"/>
    <property type="match status" value="1"/>
</dbReference>
<evidence type="ECO:0000313" key="3">
    <source>
        <dbReference type="EMBL" id="KAL0012893.1"/>
    </source>
</evidence>
<dbReference type="FunFam" id="1.25.40.10:FF:000031">
    <property type="entry name" value="Pentatricopeptide repeat-containing protein mitochondrial"/>
    <property type="match status" value="1"/>
</dbReference>
<dbReference type="PANTHER" id="PTHR47926">
    <property type="entry name" value="PENTATRICOPEPTIDE REPEAT-CONTAINING PROTEIN"/>
    <property type="match status" value="1"/>
</dbReference>
<evidence type="ECO:0000313" key="4">
    <source>
        <dbReference type="Proteomes" id="UP001459277"/>
    </source>
</evidence>
<comment type="caution">
    <text evidence="3">The sequence shown here is derived from an EMBL/GenBank/DDBJ whole genome shotgun (WGS) entry which is preliminary data.</text>
</comment>
<dbReference type="InterPro" id="IPR046848">
    <property type="entry name" value="E_motif"/>
</dbReference>
<dbReference type="GO" id="GO:0003723">
    <property type="term" value="F:RNA binding"/>
    <property type="evidence" value="ECO:0007669"/>
    <property type="project" value="InterPro"/>
</dbReference>
<dbReference type="Pfam" id="PF20430">
    <property type="entry name" value="Eplus_motif"/>
    <property type="match status" value="1"/>
</dbReference>
<evidence type="ECO:0000256" key="2">
    <source>
        <dbReference type="PROSITE-ProRule" id="PRU00708"/>
    </source>
</evidence>